<feature type="domain" description="Response regulatory" evidence="3">
    <location>
        <begin position="7"/>
        <end position="123"/>
    </location>
</feature>
<dbReference type="SMART" id="SM00331">
    <property type="entry name" value="PP2C_SIG"/>
    <property type="match status" value="1"/>
</dbReference>
<dbReference type="NCBIfam" id="TIGR00229">
    <property type="entry name" value="sensory_box"/>
    <property type="match status" value="1"/>
</dbReference>
<evidence type="ECO:0000256" key="1">
    <source>
        <dbReference type="PROSITE-ProRule" id="PRU00169"/>
    </source>
</evidence>
<dbReference type="SUPFAM" id="SSF81606">
    <property type="entry name" value="PP2C-like"/>
    <property type="match status" value="1"/>
</dbReference>
<dbReference type="RefSeq" id="WP_327600359.1">
    <property type="nucleotide sequence ID" value="NZ_JAYXHS010000003.1"/>
</dbReference>
<dbReference type="SMART" id="SM00091">
    <property type="entry name" value="PAS"/>
    <property type="match status" value="1"/>
</dbReference>
<keyword evidence="2" id="KW-0175">Coiled coil</keyword>
<name>A0ABU6K8S6_9RHOO</name>
<proteinExistence type="predicted"/>
<dbReference type="PROSITE" id="PS50112">
    <property type="entry name" value="PAS"/>
    <property type="match status" value="1"/>
</dbReference>
<dbReference type="SUPFAM" id="SSF55785">
    <property type="entry name" value="PYP-like sensor domain (PAS domain)"/>
    <property type="match status" value="1"/>
</dbReference>
<feature type="modified residue" description="4-aspartylphosphate" evidence="1">
    <location>
        <position position="56"/>
    </location>
</feature>
<dbReference type="PANTHER" id="PTHR43228:SF1">
    <property type="entry name" value="TWO-COMPONENT RESPONSE REGULATOR ARR22"/>
    <property type="match status" value="1"/>
</dbReference>
<dbReference type="PROSITE" id="PS50110">
    <property type="entry name" value="RESPONSE_REGULATORY"/>
    <property type="match status" value="1"/>
</dbReference>
<evidence type="ECO:0000313" key="6">
    <source>
        <dbReference type="Proteomes" id="UP001331561"/>
    </source>
</evidence>
<comment type="caution">
    <text evidence="5">The sequence shown here is derived from an EMBL/GenBank/DDBJ whole genome shotgun (WGS) entry which is preliminary data.</text>
</comment>
<accession>A0ABU6K8S6</accession>
<dbReference type="Gene3D" id="3.60.40.10">
    <property type="entry name" value="PPM-type phosphatase domain"/>
    <property type="match status" value="1"/>
</dbReference>
<sequence>MINKPFKVLVADDTQANRTLLRAYLGRLGFEIVMAENGQEAVELFESAAPDMVLMDLMMPVMDGFEAIRRIRTQHAQQWVPIFVVSAMDAEQDVVRGLESGADDYLTKPLSYQVFAAKMRNMARALNFQRAREDAIKREVTVSDAVIDGIVTFDISGSIVNLNRAANQIFAVGANELKGRHFASLVADDERPAFALELARCIESGAGKLIGRVAEVIACTPAGRRFAMELSISELPALERRLFIGVVRDISSRKQFEQQLADDAHRLRQYHEEAESEAELAKEIMERHINRGDVDTRGAQLLVLPTARFSGDIVLAARSPSGKLYALLADATGHGLAAAMSGLSVVNYFYQAVDDDTPLDEMVFAINESLRALLPAGRFVSAALACINDDSRSAELWLGGVPDVLHVDAHGELLARFTSSHLPLGIIDLSKEDCIAEHLSWNETGRLLLCSDGVLEATAPDDTEFGYAGVLGAIRQASTAPALEVLTKALGTHLQGQSAHDDVSFLLLDLS</sequence>
<dbReference type="InterPro" id="IPR011006">
    <property type="entry name" value="CheY-like_superfamily"/>
</dbReference>
<organism evidence="5 6">
    <name type="scientific">Uliginosibacterium silvisoli</name>
    <dbReference type="NCBI Taxonomy" id="3114758"/>
    <lineage>
        <taxon>Bacteria</taxon>
        <taxon>Pseudomonadati</taxon>
        <taxon>Pseudomonadota</taxon>
        <taxon>Betaproteobacteria</taxon>
        <taxon>Rhodocyclales</taxon>
        <taxon>Zoogloeaceae</taxon>
        <taxon>Uliginosibacterium</taxon>
    </lineage>
</organism>
<evidence type="ECO:0000313" key="5">
    <source>
        <dbReference type="EMBL" id="MEC5387390.1"/>
    </source>
</evidence>
<gene>
    <name evidence="5" type="ORF">VVD49_16795</name>
</gene>
<dbReference type="PANTHER" id="PTHR43228">
    <property type="entry name" value="TWO-COMPONENT RESPONSE REGULATOR"/>
    <property type="match status" value="1"/>
</dbReference>
<dbReference type="InterPro" id="IPR000014">
    <property type="entry name" value="PAS"/>
</dbReference>
<dbReference type="Pfam" id="PF07228">
    <property type="entry name" value="SpoIIE"/>
    <property type="match status" value="1"/>
</dbReference>
<evidence type="ECO:0000259" key="3">
    <source>
        <dbReference type="PROSITE" id="PS50110"/>
    </source>
</evidence>
<evidence type="ECO:0000256" key="2">
    <source>
        <dbReference type="SAM" id="Coils"/>
    </source>
</evidence>
<dbReference type="Proteomes" id="UP001331561">
    <property type="component" value="Unassembled WGS sequence"/>
</dbReference>
<dbReference type="SMART" id="SM00448">
    <property type="entry name" value="REC"/>
    <property type="match status" value="1"/>
</dbReference>
<dbReference type="InterPro" id="IPR001789">
    <property type="entry name" value="Sig_transdc_resp-reg_receiver"/>
</dbReference>
<feature type="coiled-coil region" evidence="2">
    <location>
        <begin position="253"/>
        <end position="291"/>
    </location>
</feature>
<keyword evidence="6" id="KW-1185">Reference proteome</keyword>
<dbReference type="Gene3D" id="3.40.50.2300">
    <property type="match status" value="1"/>
</dbReference>
<protein>
    <submittedName>
        <fullName evidence="5">SpoIIE family protein phosphatase</fullName>
    </submittedName>
</protein>
<evidence type="ECO:0000259" key="4">
    <source>
        <dbReference type="PROSITE" id="PS50112"/>
    </source>
</evidence>
<dbReference type="CDD" id="cd00130">
    <property type="entry name" value="PAS"/>
    <property type="match status" value="1"/>
</dbReference>
<keyword evidence="1" id="KW-0597">Phosphoprotein</keyword>
<dbReference type="InterPro" id="IPR036457">
    <property type="entry name" value="PPM-type-like_dom_sf"/>
</dbReference>
<dbReference type="InterPro" id="IPR001932">
    <property type="entry name" value="PPM-type_phosphatase-like_dom"/>
</dbReference>
<dbReference type="InterPro" id="IPR035965">
    <property type="entry name" value="PAS-like_dom_sf"/>
</dbReference>
<dbReference type="Gene3D" id="3.30.450.20">
    <property type="entry name" value="PAS domain"/>
    <property type="match status" value="1"/>
</dbReference>
<dbReference type="Pfam" id="PF00072">
    <property type="entry name" value="Response_reg"/>
    <property type="match status" value="1"/>
</dbReference>
<reference evidence="5 6" key="1">
    <citation type="submission" date="2024-01" db="EMBL/GenBank/DDBJ databases">
        <title>Uliginosibacterium soil sp. nov.</title>
        <authorList>
            <person name="Lv Y."/>
        </authorList>
    </citation>
    <scope>NUCLEOTIDE SEQUENCE [LARGE SCALE GENOMIC DNA]</scope>
    <source>
        <strain evidence="5 6">H3</strain>
    </source>
</reference>
<dbReference type="EMBL" id="JAYXHS010000003">
    <property type="protein sequence ID" value="MEC5387390.1"/>
    <property type="molecule type" value="Genomic_DNA"/>
</dbReference>
<dbReference type="InterPro" id="IPR052048">
    <property type="entry name" value="ST_Response_Regulator"/>
</dbReference>
<dbReference type="Pfam" id="PF13426">
    <property type="entry name" value="PAS_9"/>
    <property type="match status" value="1"/>
</dbReference>
<feature type="domain" description="PAS" evidence="4">
    <location>
        <begin position="132"/>
        <end position="205"/>
    </location>
</feature>
<dbReference type="SUPFAM" id="SSF52172">
    <property type="entry name" value="CheY-like"/>
    <property type="match status" value="1"/>
</dbReference>